<reference evidence="1" key="1">
    <citation type="submission" date="2014-09" db="EMBL/GenBank/DDBJ databases">
        <authorList>
            <person name="Magalhaes I.L.F."/>
            <person name="Oliveira U."/>
            <person name="Santos F.R."/>
            <person name="Vidigal T.H.D.A."/>
            <person name="Brescovit A.D."/>
            <person name="Santos A.J."/>
        </authorList>
    </citation>
    <scope>NUCLEOTIDE SEQUENCE</scope>
    <source>
        <tissue evidence="1">Shoot tissue taken approximately 20 cm above the soil surface</tissue>
    </source>
</reference>
<evidence type="ECO:0000313" key="1">
    <source>
        <dbReference type="EMBL" id="JAD69829.1"/>
    </source>
</evidence>
<accession>A0A0A9C0J9</accession>
<reference evidence="1" key="2">
    <citation type="journal article" date="2015" name="Data Brief">
        <title>Shoot transcriptome of the giant reed, Arundo donax.</title>
        <authorList>
            <person name="Barrero R.A."/>
            <person name="Guerrero F.D."/>
            <person name="Moolhuijzen P."/>
            <person name="Goolsby J.A."/>
            <person name="Tidwell J."/>
            <person name="Bellgard S.E."/>
            <person name="Bellgard M.I."/>
        </authorList>
    </citation>
    <scope>NUCLEOTIDE SEQUENCE</scope>
    <source>
        <tissue evidence="1">Shoot tissue taken approximately 20 cm above the soil surface</tissue>
    </source>
</reference>
<proteinExistence type="predicted"/>
<dbReference type="EMBL" id="GBRH01228066">
    <property type="protein sequence ID" value="JAD69829.1"/>
    <property type="molecule type" value="Transcribed_RNA"/>
</dbReference>
<organism evidence="1">
    <name type="scientific">Arundo donax</name>
    <name type="common">Giant reed</name>
    <name type="synonym">Donax arundinaceus</name>
    <dbReference type="NCBI Taxonomy" id="35708"/>
    <lineage>
        <taxon>Eukaryota</taxon>
        <taxon>Viridiplantae</taxon>
        <taxon>Streptophyta</taxon>
        <taxon>Embryophyta</taxon>
        <taxon>Tracheophyta</taxon>
        <taxon>Spermatophyta</taxon>
        <taxon>Magnoliopsida</taxon>
        <taxon>Liliopsida</taxon>
        <taxon>Poales</taxon>
        <taxon>Poaceae</taxon>
        <taxon>PACMAD clade</taxon>
        <taxon>Arundinoideae</taxon>
        <taxon>Arundineae</taxon>
        <taxon>Arundo</taxon>
    </lineage>
</organism>
<protein>
    <submittedName>
        <fullName evidence="1">Uncharacterized protein</fullName>
    </submittedName>
</protein>
<sequence length="66" mass="7774">MHIQFTFKSREVFGPVHNSHLITSEGPMNGRVELGWLQWYLDGRLELRMKIAVESSPLRTDCPFWK</sequence>
<name>A0A0A9C0J9_ARUDO</name>
<dbReference type="AlphaFoldDB" id="A0A0A9C0J9"/>